<dbReference type="InterPro" id="IPR019826">
    <property type="entry name" value="Carboxylesterase_B_AS"/>
</dbReference>
<evidence type="ECO:0000256" key="1">
    <source>
        <dbReference type="ARBA" id="ARBA00005964"/>
    </source>
</evidence>
<dbReference type="InterPro" id="IPR002018">
    <property type="entry name" value="CarbesteraseB"/>
</dbReference>
<feature type="region of interest" description="Disordered" evidence="6">
    <location>
        <begin position="1056"/>
        <end position="1079"/>
    </location>
</feature>
<proteinExistence type="inferred from homology"/>
<feature type="coiled-coil region" evidence="5">
    <location>
        <begin position="240"/>
        <end position="267"/>
    </location>
</feature>
<dbReference type="PANTHER" id="PTHR43142">
    <property type="entry name" value="CARBOXYLIC ESTER HYDROLASE"/>
    <property type="match status" value="1"/>
</dbReference>
<evidence type="ECO:0000313" key="9">
    <source>
        <dbReference type="Proteomes" id="UP001367676"/>
    </source>
</evidence>
<dbReference type="Proteomes" id="UP001367676">
    <property type="component" value="Unassembled WGS sequence"/>
</dbReference>
<dbReference type="InterPro" id="IPR019819">
    <property type="entry name" value="Carboxylesterase_B_CS"/>
</dbReference>
<reference evidence="8 9" key="1">
    <citation type="submission" date="2024-03" db="EMBL/GenBank/DDBJ databases">
        <title>Adaptation during the transition from Ophiocordyceps entomopathogen to insect associate is accompanied by gene loss and intensified selection.</title>
        <authorList>
            <person name="Ward C.M."/>
            <person name="Onetto C.A."/>
            <person name="Borneman A.R."/>
        </authorList>
    </citation>
    <scope>NUCLEOTIDE SEQUENCE [LARGE SCALE GENOMIC DNA]</scope>
    <source>
        <strain evidence="8">AWRI1</strain>
        <tissue evidence="8">Single Adult Female</tissue>
    </source>
</reference>
<dbReference type="EMBL" id="JBBCAQ010000036">
    <property type="protein sequence ID" value="KAK7576441.1"/>
    <property type="molecule type" value="Genomic_DNA"/>
</dbReference>
<dbReference type="PROSITE" id="PS00122">
    <property type="entry name" value="CARBOXYLESTERASE_B_1"/>
    <property type="match status" value="1"/>
</dbReference>
<dbReference type="GO" id="GO:0052689">
    <property type="term" value="F:carboxylic ester hydrolase activity"/>
    <property type="evidence" value="ECO:0007669"/>
    <property type="project" value="UniProtKB-KW"/>
</dbReference>
<dbReference type="AlphaFoldDB" id="A0AAN9TNN7"/>
<evidence type="ECO:0000256" key="3">
    <source>
        <dbReference type="ARBA" id="ARBA00022801"/>
    </source>
</evidence>
<protein>
    <recommendedName>
        <fullName evidence="7">Carboxylesterase type B domain-containing protein</fullName>
    </recommendedName>
</protein>
<evidence type="ECO:0000256" key="4">
    <source>
        <dbReference type="ARBA" id="ARBA00023180"/>
    </source>
</evidence>
<name>A0AAN9TNN7_9HEMI</name>
<evidence type="ECO:0000256" key="2">
    <source>
        <dbReference type="ARBA" id="ARBA00022487"/>
    </source>
</evidence>
<comment type="caution">
    <text evidence="8">The sequence shown here is derived from an EMBL/GenBank/DDBJ whole genome shotgun (WGS) entry which is preliminary data.</text>
</comment>
<organism evidence="8 9">
    <name type="scientific">Parthenolecanium corni</name>
    <dbReference type="NCBI Taxonomy" id="536013"/>
    <lineage>
        <taxon>Eukaryota</taxon>
        <taxon>Metazoa</taxon>
        <taxon>Ecdysozoa</taxon>
        <taxon>Arthropoda</taxon>
        <taxon>Hexapoda</taxon>
        <taxon>Insecta</taxon>
        <taxon>Pterygota</taxon>
        <taxon>Neoptera</taxon>
        <taxon>Paraneoptera</taxon>
        <taxon>Hemiptera</taxon>
        <taxon>Sternorrhyncha</taxon>
        <taxon>Coccoidea</taxon>
        <taxon>Coccidae</taxon>
        <taxon>Parthenolecanium</taxon>
    </lineage>
</organism>
<keyword evidence="9" id="KW-1185">Reference proteome</keyword>
<feature type="region of interest" description="Disordered" evidence="6">
    <location>
        <begin position="189"/>
        <end position="230"/>
    </location>
</feature>
<gene>
    <name evidence="8" type="ORF">V9T40_012727</name>
</gene>
<evidence type="ECO:0000259" key="7">
    <source>
        <dbReference type="Pfam" id="PF00135"/>
    </source>
</evidence>
<dbReference type="SUPFAM" id="SSF53474">
    <property type="entry name" value="alpha/beta-Hydrolases"/>
    <property type="match status" value="1"/>
</dbReference>
<feature type="compositionally biased region" description="Low complexity" evidence="6">
    <location>
        <begin position="208"/>
        <end position="227"/>
    </location>
</feature>
<dbReference type="InterPro" id="IPR029058">
    <property type="entry name" value="AB_hydrolase_fold"/>
</dbReference>
<accession>A0AAN9TNN7</accession>
<dbReference type="PROSITE" id="PS00941">
    <property type="entry name" value="CARBOXYLESTERASE_B_2"/>
    <property type="match status" value="1"/>
</dbReference>
<dbReference type="PANTHER" id="PTHR43142:SF1">
    <property type="entry name" value="CARBOXYLIC ESTER HYDROLASE"/>
    <property type="match status" value="1"/>
</dbReference>
<keyword evidence="3" id="KW-0378">Hydrolase</keyword>
<feature type="coiled-coil region" evidence="5">
    <location>
        <begin position="333"/>
        <end position="387"/>
    </location>
</feature>
<dbReference type="Pfam" id="PF00135">
    <property type="entry name" value="COesterase"/>
    <property type="match status" value="1"/>
</dbReference>
<keyword evidence="5" id="KW-0175">Coiled coil</keyword>
<dbReference type="Gene3D" id="3.40.50.1820">
    <property type="entry name" value="alpha/beta hydrolase"/>
    <property type="match status" value="1"/>
</dbReference>
<feature type="domain" description="Carboxylesterase type B" evidence="7">
    <location>
        <begin position="524"/>
        <end position="1030"/>
    </location>
</feature>
<evidence type="ECO:0000313" key="8">
    <source>
        <dbReference type="EMBL" id="KAK7576441.1"/>
    </source>
</evidence>
<feature type="compositionally biased region" description="Basic and acidic residues" evidence="6">
    <location>
        <begin position="189"/>
        <end position="200"/>
    </location>
</feature>
<evidence type="ECO:0000256" key="6">
    <source>
        <dbReference type="SAM" id="MobiDB-lite"/>
    </source>
</evidence>
<sequence length="1079" mass="126516">MSAFSCDFVNYTKKVWRPELKTSSSIIDVITNSRMKNHPKTAVNLKVAEIRMPIYPFLDDCNSPDVDDDFSSNPSRPVFTAHPEPSSQHYVQVRCSSSSLENRLEINRKSRQTIRIVKSRKQLARKVYLRWSKYSETEKHEFSVESGNNSIINPYSEREEKRNCVETRHDYLAKKYWKLWRKTIENRTVDRKKSNSEERNGPICNDISKSNSSRSSVSWKSSRSSSRPRYGVQKFDRNVIEAQKHKIQEQESLIKELQLLRLKLEGEKFAMETRQLLDDSERKCDKKLRSKVHQLSVCHANEKLKVDKYKDGWDFVTRMEVRADERRKRWDAIRQRKALLEQERLEKLRLEEEKRRQQEEEEKRRKIQQFRAEKERLADLKRKQEQERLYLNMLNSMAAEHYEALLLRSSFNAFKSHLLQAKTMAEEADRHYRRTVMTRVFTVWRLYWKVEVRKKMEVAEEFYEHLLLRNGFERFKLILRNAFHSWKQLPRILFLEQEKEHRIRLWCNKVQELLPDFCPSYQCKLTGVRLQSRNGTPYWAFFGIPYAKPPVGPWRFQPPQEPNSWSGVRDASNPTVKCLQWDKLIKNNEIGGSEDCLYLNVFTPTIDEQANIPVMVCIHSGAFLRGESTECFPTYFMDKRIVMVSFDYRLGLLGFVSAIDEILPGNNGIKDQVAVLRWVKKNIRHFGGNPDMVTIFGQSAGAASVHLHMLSPLSKGLFHRAISQSGTALSPWVITPRMLARNRTNALGILTGCPLSSTEMLVNCLREIPAEELLQVYPRFYIWNYEPTTIFSIVVEPDVPGAFLTKHPSEIKEINQVPWILGITSGEGGIVAADYLSRGGELVMKFNERYERYMPFLFYYAFTAKYDKIRFITDKIKEYYFGNNNIGFMTAFQLRDMVTDGDFAHGVIKSALRYNGTKYFYYYDHLNERSFNEVWGESIFMKYLGVSHGDDLISLFPIWIFPGLNLIDYRVSVRMIDYWTNFAYHGDPNSELSPKSRWDPVSSSELEYLHINTVADVMGKKLLRDRYEFWDRLPLMGSAEKNAEINEDTQITQDEVKITSELEPLNESKTAIPTEKDEL</sequence>
<keyword evidence="4" id="KW-0325">Glycoprotein</keyword>
<evidence type="ECO:0000256" key="5">
    <source>
        <dbReference type="SAM" id="Coils"/>
    </source>
</evidence>
<dbReference type="CDD" id="cd00312">
    <property type="entry name" value="Esterase_lipase"/>
    <property type="match status" value="1"/>
</dbReference>
<comment type="similarity">
    <text evidence="1">Belongs to the type-B carboxylesterase/lipase family.</text>
</comment>
<keyword evidence="2" id="KW-0719">Serine esterase</keyword>